<organism evidence="2 3">
    <name type="scientific">Amborella trichopoda</name>
    <dbReference type="NCBI Taxonomy" id="13333"/>
    <lineage>
        <taxon>Eukaryota</taxon>
        <taxon>Viridiplantae</taxon>
        <taxon>Streptophyta</taxon>
        <taxon>Embryophyta</taxon>
        <taxon>Tracheophyta</taxon>
        <taxon>Spermatophyta</taxon>
        <taxon>Magnoliopsida</taxon>
        <taxon>Amborellales</taxon>
        <taxon>Amborellaceae</taxon>
        <taxon>Amborella</taxon>
    </lineage>
</organism>
<dbReference type="HOGENOM" id="CLU_2834547_0_0_1"/>
<evidence type="ECO:0000313" key="3">
    <source>
        <dbReference type="Proteomes" id="UP000017836"/>
    </source>
</evidence>
<dbReference type="Gramene" id="ERN16413">
    <property type="protein sequence ID" value="ERN16413"/>
    <property type="gene ID" value="AMTR_s00052p00149550"/>
</dbReference>
<feature type="signal peptide" evidence="1">
    <location>
        <begin position="1"/>
        <end position="30"/>
    </location>
</feature>
<sequence length="66" mass="7201">MRRLCAAGEVAALFLLWSAFLPECLLLLEASTKATSSRYPAQEGGIRKADHYIGILGNANYKTTID</sequence>
<evidence type="ECO:0000256" key="1">
    <source>
        <dbReference type="SAM" id="SignalP"/>
    </source>
</evidence>
<gene>
    <name evidence="2" type="ORF">AMTR_s00052p00149550</name>
</gene>
<dbReference type="EMBL" id="KI392446">
    <property type="protein sequence ID" value="ERN16413.1"/>
    <property type="molecule type" value="Genomic_DNA"/>
</dbReference>
<keyword evidence="3" id="KW-1185">Reference proteome</keyword>
<dbReference type="Proteomes" id="UP000017836">
    <property type="component" value="Unassembled WGS sequence"/>
</dbReference>
<protein>
    <submittedName>
        <fullName evidence="2">Uncharacterized protein</fullName>
    </submittedName>
</protein>
<evidence type="ECO:0000313" key="2">
    <source>
        <dbReference type="EMBL" id="ERN16413.1"/>
    </source>
</evidence>
<accession>U5D7R4</accession>
<keyword evidence="1" id="KW-0732">Signal</keyword>
<reference evidence="3" key="1">
    <citation type="journal article" date="2013" name="Science">
        <title>The Amborella genome and the evolution of flowering plants.</title>
        <authorList>
            <consortium name="Amborella Genome Project"/>
        </authorList>
    </citation>
    <scope>NUCLEOTIDE SEQUENCE [LARGE SCALE GENOMIC DNA]</scope>
</reference>
<dbReference type="AlphaFoldDB" id="U5D7R4"/>
<proteinExistence type="predicted"/>
<feature type="chain" id="PRO_5004658991" evidence="1">
    <location>
        <begin position="31"/>
        <end position="66"/>
    </location>
</feature>
<name>U5D7R4_AMBTC</name>